<protein>
    <recommendedName>
        <fullName evidence="2">DUF6570 domain-containing protein</fullName>
    </recommendedName>
</protein>
<dbReference type="Pfam" id="PF20209">
    <property type="entry name" value="DUF6570"/>
    <property type="match status" value="1"/>
</dbReference>
<feature type="domain" description="DUF6570" evidence="2">
    <location>
        <begin position="232"/>
        <end position="315"/>
    </location>
</feature>
<gene>
    <name evidence="3" type="ORF">MAR_029976</name>
</gene>
<reference evidence="3" key="1">
    <citation type="submission" date="2022-11" db="EMBL/GenBank/DDBJ databases">
        <title>Centuries of genome instability and evolution in soft-shell clam transmissible cancer (bioRxiv).</title>
        <authorList>
            <person name="Hart S.F.M."/>
            <person name="Yonemitsu M.A."/>
            <person name="Giersch R.M."/>
            <person name="Beal B.F."/>
            <person name="Arriagada G."/>
            <person name="Davis B.W."/>
            <person name="Ostrander E.A."/>
            <person name="Goff S.P."/>
            <person name="Metzger M.J."/>
        </authorList>
    </citation>
    <scope>NUCLEOTIDE SEQUENCE</scope>
    <source>
        <strain evidence="3">MELC-2E11</strain>
        <tissue evidence="3">Siphon/mantle</tissue>
    </source>
</reference>
<accession>A0ABY7DK24</accession>
<dbReference type="EMBL" id="CP111013">
    <property type="protein sequence ID" value="WAQ97286.1"/>
    <property type="molecule type" value="Genomic_DNA"/>
</dbReference>
<name>A0ABY7DK24_MYAAR</name>
<organism evidence="3 4">
    <name type="scientific">Mya arenaria</name>
    <name type="common">Soft-shell clam</name>
    <dbReference type="NCBI Taxonomy" id="6604"/>
    <lineage>
        <taxon>Eukaryota</taxon>
        <taxon>Metazoa</taxon>
        <taxon>Spiralia</taxon>
        <taxon>Lophotrochozoa</taxon>
        <taxon>Mollusca</taxon>
        <taxon>Bivalvia</taxon>
        <taxon>Autobranchia</taxon>
        <taxon>Heteroconchia</taxon>
        <taxon>Euheterodonta</taxon>
        <taxon>Imparidentia</taxon>
        <taxon>Neoheterodontei</taxon>
        <taxon>Myida</taxon>
        <taxon>Myoidea</taxon>
        <taxon>Myidae</taxon>
        <taxon>Mya</taxon>
    </lineage>
</organism>
<sequence length="550" mass="64438">MLKENVKLKQERQNVMIVFIEIQKESKTLTEERQNVMKVNLKMLKGNVKLTQERQNVMIVLIEILRGGRTLTEEKPNEQIIIIGIQNKNLTQVQRRESVRTVDIKFQKKNRETPSKKRRRQDSDYRESEKHNDSVAKQIRRTYKQYKSKEAGQSSQYRHRKKEMTVQERIEHFHNLVKQSPFYICTSCQQLCYRHSVNVYKHKTSVKFNIPEIVSIDKKVWICTTCKSYINKNKIPPMSTMNSMGFPAQGLLSDLNTLEQNLLAVRLPFMKIHEAPRRRQKFIRGNMVLVPADVHNTVSQLPRFTSNTSTIRAKLKRKLKYKHHVYNCQTTNNPSMNEDDKWSEIDENELMSGMCDTMLSSKDFLEPDERDFVYYFAPGEGGAPVSVFLEKESEELAFPSIFCGERRPNNDERPVNVTYGEIVKSELRNVDRRTACSIENIFFKAKKIQMKILIDQTNILIRKVKTGHETLTVKDIKDEDSTSKHLVELQIQRHSHTCQMKKNKRCRFGFPRPILDKTVILEPLSSSEFTKEEIVYKGVDITAPEPQKQY</sequence>
<proteinExistence type="predicted"/>
<evidence type="ECO:0000313" key="3">
    <source>
        <dbReference type="EMBL" id="WAQ97286.1"/>
    </source>
</evidence>
<evidence type="ECO:0000256" key="1">
    <source>
        <dbReference type="SAM" id="MobiDB-lite"/>
    </source>
</evidence>
<dbReference type="InterPro" id="IPR046700">
    <property type="entry name" value="DUF6570"/>
</dbReference>
<keyword evidence="4" id="KW-1185">Reference proteome</keyword>
<feature type="region of interest" description="Disordered" evidence="1">
    <location>
        <begin position="106"/>
        <end position="134"/>
    </location>
</feature>
<evidence type="ECO:0000259" key="2">
    <source>
        <dbReference type="Pfam" id="PF20209"/>
    </source>
</evidence>
<dbReference type="Proteomes" id="UP001164746">
    <property type="component" value="Chromosome 2"/>
</dbReference>
<evidence type="ECO:0000313" key="4">
    <source>
        <dbReference type="Proteomes" id="UP001164746"/>
    </source>
</evidence>